<evidence type="ECO:0000313" key="2">
    <source>
        <dbReference type="Proteomes" id="UP000050525"/>
    </source>
</evidence>
<evidence type="ECO:0000313" key="1">
    <source>
        <dbReference type="EMBL" id="KYO44944.1"/>
    </source>
</evidence>
<dbReference type="Proteomes" id="UP000050525">
    <property type="component" value="Unassembled WGS sequence"/>
</dbReference>
<protein>
    <submittedName>
        <fullName evidence="1">Uncharacterized protein</fullName>
    </submittedName>
</protein>
<organism evidence="1 2">
    <name type="scientific">Alligator mississippiensis</name>
    <name type="common">American alligator</name>
    <dbReference type="NCBI Taxonomy" id="8496"/>
    <lineage>
        <taxon>Eukaryota</taxon>
        <taxon>Metazoa</taxon>
        <taxon>Chordata</taxon>
        <taxon>Craniata</taxon>
        <taxon>Vertebrata</taxon>
        <taxon>Euteleostomi</taxon>
        <taxon>Archelosauria</taxon>
        <taxon>Archosauria</taxon>
        <taxon>Crocodylia</taxon>
        <taxon>Alligatoridae</taxon>
        <taxon>Alligatorinae</taxon>
        <taxon>Alligator</taxon>
    </lineage>
</organism>
<gene>
    <name evidence="1" type="ORF">Y1Q_0023007</name>
</gene>
<comment type="caution">
    <text evidence="1">The sequence shown here is derived from an EMBL/GenBank/DDBJ whole genome shotgun (WGS) entry which is preliminary data.</text>
</comment>
<reference evidence="1 2" key="1">
    <citation type="journal article" date="2012" name="Genome Biol.">
        <title>Sequencing three crocodilian genomes to illuminate the evolution of archosaurs and amniotes.</title>
        <authorList>
            <person name="St John J.A."/>
            <person name="Braun E.L."/>
            <person name="Isberg S.R."/>
            <person name="Miles L.G."/>
            <person name="Chong A.Y."/>
            <person name="Gongora J."/>
            <person name="Dalzell P."/>
            <person name="Moran C."/>
            <person name="Bed'hom B."/>
            <person name="Abzhanov A."/>
            <person name="Burgess S.C."/>
            <person name="Cooksey A.M."/>
            <person name="Castoe T.A."/>
            <person name="Crawford N.G."/>
            <person name="Densmore L.D."/>
            <person name="Drew J.C."/>
            <person name="Edwards S.V."/>
            <person name="Faircloth B.C."/>
            <person name="Fujita M.K."/>
            <person name="Greenwold M.J."/>
            <person name="Hoffmann F.G."/>
            <person name="Howard J.M."/>
            <person name="Iguchi T."/>
            <person name="Janes D.E."/>
            <person name="Khan S.Y."/>
            <person name="Kohno S."/>
            <person name="de Koning A.J."/>
            <person name="Lance S.L."/>
            <person name="McCarthy F.M."/>
            <person name="McCormack J.E."/>
            <person name="Merchant M.E."/>
            <person name="Peterson D.G."/>
            <person name="Pollock D.D."/>
            <person name="Pourmand N."/>
            <person name="Raney B.J."/>
            <person name="Roessler K.A."/>
            <person name="Sanford J.R."/>
            <person name="Sawyer R.H."/>
            <person name="Schmidt C.J."/>
            <person name="Triplett E.W."/>
            <person name="Tuberville T.D."/>
            <person name="Venegas-Anaya M."/>
            <person name="Howard J.T."/>
            <person name="Jarvis E.D."/>
            <person name="Guillette L.J.Jr."/>
            <person name="Glenn T.C."/>
            <person name="Green R.E."/>
            <person name="Ray D.A."/>
        </authorList>
    </citation>
    <scope>NUCLEOTIDE SEQUENCE [LARGE SCALE GENOMIC DNA]</scope>
    <source>
        <strain evidence="1">KSC_2009_1</strain>
    </source>
</reference>
<keyword evidence="2" id="KW-1185">Reference proteome</keyword>
<dbReference type="AlphaFoldDB" id="A0A151P7D5"/>
<dbReference type="EMBL" id="AKHW03000640">
    <property type="protein sequence ID" value="KYO44944.1"/>
    <property type="molecule type" value="Genomic_DNA"/>
</dbReference>
<sequence>MCPLKHQEVKEYYKITGLGKLIQTFPTVRCQEWVFFSVFLRGSGYWLQLEILAKERGAVKAPAGALGAGALQACQIEILPNEE</sequence>
<proteinExistence type="predicted"/>
<accession>A0A151P7D5</accession>
<name>A0A151P7D5_ALLMI</name>